<organism evidence="13 14">
    <name type="scientific">Anaerosphaera multitolerans</name>
    <dbReference type="NCBI Taxonomy" id="2487351"/>
    <lineage>
        <taxon>Bacteria</taxon>
        <taxon>Bacillati</taxon>
        <taxon>Bacillota</taxon>
        <taxon>Tissierellia</taxon>
        <taxon>Tissierellales</taxon>
        <taxon>Peptoniphilaceae</taxon>
        <taxon>Anaerosphaera</taxon>
    </lineage>
</organism>
<evidence type="ECO:0000259" key="12">
    <source>
        <dbReference type="Pfam" id="PF17956"/>
    </source>
</evidence>
<dbReference type="InterPro" id="IPR013785">
    <property type="entry name" value="Aldolase_TIM"/>
</dbReference>
<evidence type="ECO:0000256" key="9">
    <source>
        <dbReference type="RuleBase" id="RU365100"/>
    </source>
</evidence>
<dbReference type="RefSeq" id="WP_127723408.1">
    <property type="nucleotide sequence ID" value="NZ_RLIH01000002.1"/>
</dbReference>
<keyword evidence="7 9" id="KW-0808">Transferase</keyword>
<evidence type="ECO:0000259" key="11">
    <source>
        <dbReference type="Pfam" id="PF17767"/>
    </source>
</evidence>
<dbReference type="Pfam" id="PF17956">
    <property type="entry name" value="NAPRTase_C"/>
    <property type="match status" value="1"/>
</dbReference>
<keyword evidence="14" id="KW-1185">Reference proteome</keyword>
<dbReference type="Proteomes" id="UP000288812">
    <property type="component" value="Unassembled WGS sequence"/>
</dbReference>
<keyword evidence="4" id="KW-0597">Phosphoprotein</keyword>
<dbReference type="NCBIfam" id="TIGR01513">
    <property type="entry name" value="NAPRTase_put"/>
    <property type="match status" value="1"/>
</dbReference>
<evidence type="ECO:0000256" key="6">
    <source>
        <dbReference type="ARBA" id="ARBA00022642"/>
    </source>
</evidence>
<evidence type="ECO:0000256" key="8">
    <source>
        <dbReference type="ARBA" id="ARBA00048668"/>
    </source>
</evidence>
<keyword evidence="5 9" id="KW-0436">Ligase</keyword>
<dbReference type="AlphaFoldDB" id="A0A437S9R4"/>
<dbReference type="GO" id="GO:0047280">
    <property type="term" value="F:nicotinamide phosphoribosyltransferase activity"/>
    <property type="evidence" value="ECO:0007669"/>
    <property type="project" value="UniProtKB-ARBA"/>
</dbReference>
<dbReference type="InterPro" id="IPR036068">
    <property type="entry name" value="Nicotinate_pribotase-like_C"/>
</dbReference>
<reference evidence="13 14" key="1">
    <citation type="submission" date="2018-11" db="EMBL/GenBank/DDBJ databases">
        <title>Genome sequencing and assembly of Anaerosphaera sp. nov., GS7-6-2.</title>
        <authorList>
            <person name="Rettenmaier R."/>
            <person name="Liebl W."/>
            <person name="Zverlov V."/>
        </authorList>
    </citation>
    <scope>NUCLEOTIDE SEQUENCE [LARGE SCALE GENOMIC DNA]</scope>
    <source>
        <strain evidence="13 14">GS7-6-2</strain>
    </source>
</reference>
<dbReference type="PANTHER" id="PTHR11098">
    <property type="entry name" value="NICOTINATE PHOSPHORIBOSYLTRANSFERASE"/>
    <property type="match status" value="1"/>
</dbReference>
<gene>
    <name evidence="13" type="ORF">EF514_02315</name>
</gene>
<comment type="catalytic activity">
    <reaction evidence="8 9">
        <text>5-phospho-alpha-D-ribose 1-diphosphate + nicotinate + ATP + H2O = nicotinate beta-D-ribonucleotide + ADP + phosphate + diphosphate</text>
        <dbReference type="Rhea" id="RHEA:36163"/>
        <dbReference type="ChEBI" id="CHEBI:15377"/>
        <dbReference type="ChEBI" id="CHEBI:30616"/>
        <dbReference type="ChEBI" id="CHEBI:32544"/>
        <dbReference type="ChEBI" id="CHEBI:33019"/>
        <dbReference type="ChEBI" id="CHEBI:43474"/>
        <dbReference type="ChEBI" id="CHEBI:57502"/>
        <dbReference type="ChEBI" id="CHEBI:58017"/>
        <dbReference type="ChEBI" id="CHEBI:456216"/>
        <dbReference type="EC" id="6.3.4.21"/>
    </reaction>
</comment>
<evidence type="ECO:0000256" key="3">
    <source>
        <dbReference type="ARBA" id="ARBA00013236"/>
    </source>
</evidence>
<dbReference type="GO" id="GO:0004516">
    <property type="term" value="F:nicotinate phosphoribosyltransferase activity"/>
    <property type="evidence" value="ECO:0007669"/>
    <property type="project" value="UniProtKB-UniRule"/>
</dbReference>
<dbReference type="Gene3D" id="3.20.140.10">
    <property type="entry name" value="nicotinate phosphoribosyltransferase"/>
    <property type="match status" value="1"/>
</dbReference>
<dbReference type="EMBL" id="RLIH01000002">
    <property type="protein sequence ID" value="RVU55584.1"/>
    <property type="molecule type" value="Genomic_DNA"/>
</dbReference>
<dbReference type="FunFam" id="3.20.20.70:FF:000076">
    <property type="entry name" value="Nicotinate phosphoribosyltransferase"/>
    <property type="match status" value="1"/>
</dbReference>
<name>A0A437S9R4_9FIRM</name>
<keyword evidence="6 9" id="KW-0662">Pyridine nucleotide biosynthesis</keyword>
<feature type="domain" description="Nicotinate phosphoribosyltransferase C-terminal" evidence="12">
    <location>
        <begin position="368"/>
        <end position="477"/>
    </location>
</feature>
<dbReference type="NCBIfam" id="NF009131">
    <property type="entry name" value="PRK12484.1"/>
    <property type="match status" value="1"/>
</dbReference>
<dbReference type="Gene3D" id="3.20.20.70">
    <property type="entry name" value="Aldolase class I"/>
    <property type="match status" value="1"/>
</dbReference>
<dbReference type="PANTHER" id="PTHR11098:SF1">
    <property type="entry name" value="NICOTINATE PHOSPHORIBOSYLTRANSFERASE"/>
    <property type="match status" value="1"/>
</dbReference>
<dbReference type="GO" id="GO:0005829">
    <property type="term" value="C:cytosol"/>
    <property type="evidence" value="ECO:0007669"/>
    <property type="project" value="TreeGrafter"/>
</dbReference>
<dbReference type="InterPro" id="IPR006405">
    <property type="entry name" value="Nic_PRibTrfase_pncB"/>
</dbReference>
<comment type="pathway">
    <text evidence="1 9">Cofactor biosynthesis; NAD(+) biosynthesis; nicotinate D-ribonucleotide from nicotinate: step 1/1.</text>
</comment>
<dbReference type="GO" id="GO:0034355">
    <property type="term" value="P:NAD+ biosynthetic process via the salvage pathway"/>
    <property type="evidence" value="ECO:0007669"/>
    <property type="project" value="UniProtKB-ARBA"/>
</dbReference>
<keyword evidence="13" id="KW-0328">Glycosyltransferase</keyword>
<dbReference type="Pfam" id="PF17767">
    <property type="entry name" value="NAPRTase_N"/>
    <property type="match status" value="1"/>
</dbReference>
<dbReference type="NCBIfam" id="NF006695">
    <property type="entry name" value="PRK09243.1-2"/>
    <property type="match status" value="1"/>
</dbReference>
<dbReference type="Pfam" id="PF04095">
    <property type="entry name" value="NAPRTase"/>
    <property type="match status" value="1"/>
</dbReference>
<dbReference type="SUPFAM" id="SSF54675">
    <property type="entry name" value="Nicotinate/Quinolinate PRTase N-terminal domain-like"/>
    <property type="match status" value="1"/>
</dbReference>
<dbReference type="SUPFAM" id="SSF51690">
    <property type="entry name" value="Nicotinate/Quinolinate PRTase C-terminal domain-like"/>
    <property type="match status" value="1"/>
</dbReference>
<evidence type="ECO:0000313" key="14">
    <source>
        <dbReference type="Proteomes" id="UP000288812"/>
    </source>
</evidence>
<comment type="PTM">
    <text evidence="9">Transiently phosphorylated on a His residue during the reaction cycle. Phosphorylation strongly increases the affinity for substrates and increases the rate of nicotinate D-ribonucleotide production. Dephosphorylation regenerates the low-affinity form of the enzyme, leading to product release.</text>
</comment>
<dbReference type="OrthoDB" id="9770610at2"/>
<evidence type="ECO:0000256" key="2">
    <source>
        <dbReference type="ARBA" id="ARBA00010897"/>
    </source>
</evidence>
<comment type="caution">
    <text evidence="13">The sequence shown here is derived from an EMBL/GenBank/DDBJ whole genome shotgun (WGS) entry which is preliminary data.</text>
</comment>
<dbReference type="InterPro" id="IPR041619">
    <property type="entry name" value="NAPRTase_C"/>
</dbReference>
<proteinExistence type="inferred from homology"/>
<evidence type="ECO:0000256" key="5">
    <source>
        <dbReference type="ARBA" id="ARBA00022598"/>
    </source>
</evidence>
<dbReference type="PIRSF" id="PIRSF000484">
    <property type="entry name" value="NAPRT"/>
    <property type="match status" value="1"/>
</dbReference>
<dbReference type="InterPro" id="IPR041525">
    <property type="entry name" value="N/Namide_PRibTrfase"/>
</dbReference>
<sequence>MKTDVHDKNNYTLLCDFYEFAMSNGFFKSGFKDKIVVFDMFFRSVPDDGSYAISAGLEQVIEYLENLKFDESDIDFLRSKGIFDEAYLDYLRNFKFECDVWAVPEGTVVFPHEPLLTVRGPIIQAQILETMVLLTINHQSMIATKANRIVSAAKGRPVIEFGSRRAQGYSGANLGARAAYIGGCKGTANTLAEKIFGIPALGTMAHSWVQLFETEYEAFKTYAEIYPDNCLLLVDTYDTLKEGVPNAIKVFNEVVVPKGFRPKGIRIDSGDIAYLSKKARKMLDEAGFEDVQIMASNSLDEFTIQNVLIQGAKLDSFGVGERLITSKSSPVFGGVYKLTAFEDEKTKELVPTIKISENVTKITNPGFKEIYRLYDNVSGKALADVITLHDEKIDDSQDYEIFHPIYTWKRRNIYNFTAKPLLVQIYEKGKLIYDMPTLEEIRQHAKEELDTLWEEVKRLDNPQEYMVDLSYDLWKIKDDLLERHGKNYKRR</sequence>
<evidence type="ECO:0000313" key="13">
    <source>
        <dbReference type="EMBL" id="RVU55584.1"/>
    </source>
</evidence>
<dbReference type="InterPro" id="IPR040727">
    <property type="entry name" value="NAPRTase_N"/>
</dbReference>
<comment type="function">
    <text evidence="9">Catalyzes the first step in the biosynthesis of NAD from nicotinic acid, the ATP-dependent synthesis of beta-nicotinate D-ribonucleotide from nicotinate and 5-phospho-D-ribose 1-phosphate.</text>
</comment>
<evidence type="ECO:0000256" key="1">
    <source>
        <dbReference type="ARBA" id="ARBA00004952"/>
    </source>
</evidence>
<evidence type="ECO:0000259" key="10">
    <source>
        <dbReference type="Pfam" id="PF04095"/>
    </source>
</evidence>
<feature type="domain" description="Nicotinate phosphoribosyltransferase N-terminal" evidence="11">
    <location>
        <begin position="13"/>
        <end position="137"/>
    </location>
</feature>
<dbReference type="InterPro" id="IPR007229">
    <property type="entry name" value="Nic_PRibTrfase-Fam"/>
</dbReference>
<dbReference type="CDD" id="cd01570">
    <property type="entry name" value="NAPRTase_A"/>
    <property type="match status" value="1"/>
</dbReference>
<evidence type="ECO:0000256" key="4">
    <source>
        <dbReference type="ARBA" id="ARBA00022553"/>
    </source>
</evidence>
<feature type="domain" description="Nicotinate/nicotinamide phosphoribosyltransferase" evidence="10">
    <location>
        <begin position="159"/>
        <end position="327"/>
    </location>
</feature>
<dbReference type="EC" id="6.3.4.21" evidence="3 9"/>
<accession>A0A437S9R4</accession>
<protein>
    <recommendedName>
        <fullName evidence="3 9">Nicotinate phosphoribosyltransferase</fullName>
        <ecNumber evidence="3 9">6.3.4.21</ecNumber>
    </recommendedName>
</protein>
<evidence type="ECO:0000256" key="7">
    <source>
        <dbReference type="ARBA" id="ARBA00022679"/>
    </source>
</evidence>
<comment type="similarity">
    <text evidence="2 9">Belongs to the NAPRTase family.</text>
</comment>
<dbReference type="UniPathway" id="UPA00253">
    <property type="reaction ID" value="UER00457"/>
</dbReference>